<feature type="region of interest" description="Disordered" evidence="1">
    <location>
        <begin position="1"/>
        <end position="86"/>
    </location>
</feature>
<name>M7ZHI2_TRIUA</name>
<gene>
    <name evidence="2" type="ORF">TRIUR3_28832</name>
</gene>
<dbReference type="EMBL" id="KD079242">
    <property type="protein sequence ID" value="EMS62673.1"/>
    <property type="molecule type" value="Genomic_DNA"/>
</dbReference>
<feature type="compositionally biased region" description="Gly residues" evidence="1">
    <location>
        <begin position="56"/>
        <end position="67"/>
    </location>
</feature>
<evidence type="ECO:0000313" key="2">
    <source>
        <dbReference type="EMBL" id="EMS62673.1"/>
    </source>
</evidence>
<reference evidence="2" key="1">
    <citation type="journal article" date="2013" name="Nature">
        <title>Draft genome of the wheat A-genome progenitor Triticum urartu.</title>
        <authorList>
            <person name="Ling H.Q."/>
            <person name="Zhao S."/>
            <person name="Liu D."/>
            <person name="Wang J."/>
            <person name="Sun H."/>
            <person name="Zhang C."/>
            <person name="Fan H."/>
            <person name="Li D."/>
            <person name="Dong L."/>
            <person name="Tao Y."/>
            <person name="Gao C."/>
            <person name="Wu H."/>
            <person name="Li Y."/>
            <person name="Cui Y."/>
            <person name="Guo X."/>
            <person name="Zheng S."/>
            <person name="Wang B."/>
            <person name="Yu K."/>
            <person name="Liang Q."/>
            <person name="Yang W."/>
            <person name="Lou X."/>
            <person name="Chen J."/>
            <person name="Feng M."/>
            <person name="Jian J."/>
            <person name="Zhang X."/>
            <person name="Luo G."/>
            <person name="Jiang Y."/>
            <person name="Liu J."/>
            <person name="Wang Z."/>
            <person name="Sha Y."/>
            <person name="Zhang B."/>
            <person name="Wu H."/>
            <person name="Tang D."/>
            <person name="Shen Q."/>
            <person name="Xue P."/>
            <person name="Zou S."/>
            <person name="Wang X."/>
            <person name="Liu X."/>
            <person name="Wang F."/>
            <person name="Yang Y."/>
            <person name="An X."/>
            <person name="Dong Z."/>
            <person name="Zhang K."/>
            <person name="Zhang X."/>
            <person name="Luo M.C."/>
            <person name="Dvorak J."/>
            <person name="Tong Y."/>
            <person name="Wang J."/>
            <person name="Yang H."/>
            <person name="Li Z."/>
            <person name="Wang D."/>
            <person name="Zhang A."/>
            <person name="Wang J."/>
        </authorList>
    </citation>
    <scope>NUCLEOTIDE SEQUENCE</scope>
</reference>
<accession>M7ZHI2</accession>
<evidence type="ECO:0000256" key="1">
    <source>
        <dbReference type="SAM" id="MobiDB-lite"/>
    </source>
</evidence>
<proteinExistence type="predicted"/>
<feature type="compositionally biased region" description="Low complexity" evidence="1">
    <location>
        <begin position="9"/>
        <end position="22"/>
    </location>
</feature>
<protein>
    <submittedName>
        <fullName evidence="2">Uncharacterized protein</fullName>
    </submittedName>
</protein>
<organism evidence="2">
    <name type="scientific">Triticum urartu</name>
    <name type="common">Red wild einkorn</name>
    <name type="synonym">Crithodium urartu</name>
    <dbReference type="NCBI Taxonomy" id="4572"/>
    <lineage>
        <taxon>Eukaryota</taxon>
        <taxon>Viridiplantae</taxon>
        <taxon>Streptophyta</taxon>
        <taxon>Embryophyta</taxon>
        <taxon>Tracheophyta</taxon>
        <taxon>Spermatophyta</taxon>
        <taxon>Magnoliopsida</taxon>
        <taxon>Liliopsida</taxon>
        <taxon>Poales</taxon>
        <taxon>Poaceae</taxon>
        <taxon>BOP clade</taxon>
        <taxon>Pooideae</taxon>
        <taxon>Triticodae</taxon>
        <taxon>Triticeae</taxon>
        <taxon>Triticinae</taxon>
        <taxon>Triticum</taxon>
    </lineage>
</organism>
<dbReference type="AlphaFoldDB" id="M7ZHI2"/>
<sequence>MENEGDGWSSRGSDPGPAGPGDADSEVGGWVASEEREVRKRRRKKGGEGRSSPETGDGGRTAAGDGGIQSRPFGRHQSGHGWSTNEDLTTRYCLLDNGTENIIPNSIGNIEKLRKLLLCLS</sequence>